<dbReference type="Pfam" id="PF00891">
    <property type="entry name" value="Methyltransf_2"/>
    <property type="match status" value="1"/>
</dbReference>
<keyword evidence="3" id="KW-0949">S-adenosyl-L-methionine</keyword>
<dbReference type="GO" id="GO:0008171">
    <property type="term" value="F:O-methyltransferase activity"/>
    <property type="evidence" value="ECO:0007669"/>
    <property type="project" value="InterPro"/>
</dbReference>
<accession>A0A426ZUS8</accession>
<dbReference type="PANTHER" id="PTHR11746">
    <property type="entry name" value="O-METHYLTRANSFERASE"/>
    <property type="match status" value="1"/>
</dbReference>
<comment type="caution">
    <text evidence="5">The sequence shown here is derived from an EMBL/GenBank/DDBJ whole genome shotgun (WGS) entry which is preliminary data.</text>
</comment>
<dbReference type="Proteomes" id="UP000287651">
    <property type="component" value="Unassembled WGS sequence"/>
</dbReference>
<reference evidence="5 6" key="1">
    <citation type="journal article" date="2014" name="Agronomy (Basel)">
        <title>A Draft Genome Sequence for Ensete ventricosum, the Drought-Tolerant Tree Against Hunger.</title>
        <authorList>
            <person name="Harrison J."/>
            <person name="Moore K.A."/>
            <person name="Paszkiewicz K."/>
            <person name="Jones T."/>
            <person name="Grant M."/>
            <person name="Ambacheew D."/>
            <person name="Muzemil S."/>
            <person name="Studholme D.J."/>
        </authorList>
    </citation>
    <scope>NUCLEOTIDE SEQUENCE [LARGE SCALE GENOMIC DNA]</scope>
</reference>
<evidence type="ECO:0000256" key="1">
    <source>
        <dbReference type="ARBA" id="ARBA00022603"/>
    </source>
</evidence>
<evidence type="ECO:0000313" key="6">
    <source>
        <dbReference type="Proteomes" id="UP000287651"/>
    </source>
</evidence>
<dbReference type="InterPro" id="IPR016461">
    <property type="entry name" value="COMT-like"/>
</dbReference>
<gene>
    <name evidence="5" type="ORF">B296_00000799</name>
</gene>
<feature type="domain" description="O-methyltransferase C-terminal" evidence="4">
    <location>
        <begin position="1"/>
        <end position="83"/>
    </location>
</feature>
<proteinExistence type="predicted"/>
<evidence type="ECO:0000259" key="4">
    <source>
        <dbReference type="Pfam" id="PF00891"/>
    </source>
</evidence>
<organism evidence="5 6">
    <name type="scientific">Ensete ventricosum</name>
    <name type="common">Abyssinian banana</name>
    <name type="synonym">Musa ensete</name>
    <dbReference type="NCBI Taxonomy" id="4639"/>
    <lineage>
        <taxon>Eukaryota</taxon>
        <taxon>Viridiplantae</taxon>
        <taxon>Streptophyta</taxon>
        <taxon>Embryophyta</taxon>
        <taxon>Tracheophyta</taxon>
        <taxon>Spermatophyta</taxon>
        <taxon>Magnoliopsida</taxon>
        <taxon>Liliopsida</taxon>
        <taxon>Zingiberales</taxon>
        <taxon>Musaceae</taxon>
        <taxon>Ensete</taxon>
    </lineage>
</organism>
<dbReference type="AlphaFoldDB" id="A0A426ZUS8"/>
<name>A0A426ZUS8_ENSVE</name>
<dbReference type="InterPro" id="IPR029063">
    <property type="entry name" value="SAM-dependent_MTases_sf"/>
</dbReference>
<dbReference type="PROSITE" id="PS51683">
    <property type="entry name" value="SAM_OMT_II"/>
    <property type="match status" value="1"/>
</dbReference>
<evidence type="ECO:0000256" key="2">
    <source>
        <dbReference type="ARBA" id="ARBA00022679"/>
    </source>
</evidence>
<evidence type="ECO:0000256" key="3">
    <source>
        <dbReference type="ARBA" id="ARBA00022691"/>
    </source>
</evidence>
<dbReference type="Gene3D" id="3.40.50.150">
    <property type="entry name" value="Vaccinia Virus protein VP39"/>
    <property type="match status" value="1"/>
</dbReference>
<keyword evidence="1" id="KW-0489">Methyltransferase</keyword>
<dbReference type="EMBL" id="AMZH03004932">
    <property type="protein sequence ID" value="RRT67728.1"/>
    <property type="molecule type" value="Genomic_DNA"/>
</dbReference>
<dbReference type="InterPro" id="IPR001077">
    <property type="entry name" value="COMT_C"/>
</dbReference>
<keyword evidence="2" id="KW-0808">Transferase</keyword>
<dbReference type="GO" id="GO:0032259">
    <property type="term" value="P:methylation"/>
    <property type="evidence" value="ECO:0007669"/>
    <property type="project" value="UniProtKB-KW"/>
</dbReference>
<dbReference type="SUPFAM" id="SSF53335">
    <property type="entry name" value="S-adenosyl-L-methionine-dependent methyltransferases"/>
    <property type="match status" value="1"/>
</dbReference>
<evidence type="ECO:0000313" key="5">
    <source>
        <dbReference type="EMBL" id="RRT67728.1"/>
    </source>
</evidence>
<protein>
    <recommendedName>
        <fullName evidence="4">O-methyltransferase C-terminal domain-containing protein</fullName>
    </recommendedName>
</protein>
<sequence>MTVFEHLLTDLRYNKLLVEGMRNHSTIFMKKLAEIYRGFDNVKVLIDVVGGTGASIHTITSKHLHIKGINFDVPHVISNAPPYPGPKLRTPTPL</sequence>